<accession>A0A5E4QZC8</accession>
<gene>
    <name evidence="1" type="ORF">LSINAPIS_LOCUS13125</name>
</gene>
<proteinExistence type="predicted"/>
<organism evidence="1 2">
    <name type="scientific">Leptidea sinapis</name>
    <dbReference type="NCBI Taxonomy" id="189913"/>
    <lineage>
        <taxon>Eukaryota</taxon>
        <taxon>Metazoa</taxon>
        <taxon>Ecdysozoa</taxon>
        <taxon>Arthropoda</taxon>
        <taxon>Hexapoda</taxon>
        <taxon>Insecta</taxon>
        <taxon>Pterygota</taxon>
        <taxon>Neoptera</taxon>
        <taxon>Endopterygota</taxon>
        <taxon>Lepidoptera</taxon>
        <taxon>Glossata</taxon>
        <taxon>Ditrysia</taxon>
        <taxon>Papilionoidea</taxon>
        <taxon>Pieridae</taxon>
        <taxon>Dismorphiinae</taxon>
        <taxon>Leptidea</taxon>
    </lineage>
</organism>
<reference evidence="1 2" key="1">
    <citation type="submission" date="2017-07" db="EMBL/GenBank/DDBJ databases">
        <authorList>
            <person name="Talla V."/>
            <person name="Backstrom N."/>
        </authorList>
    </citation>
    <scope>NUCLEOTIDE SEQUENCE [LARGE SCALE GENOMIC DNA]</scope>
</reference>
<protein>
    <submittedName>
        <fullName evidence="1">Uncharacterized protein</fullName>
    </submittedName>
</protein>
<dbReference type="EMBL" id="FZQP02006554">
    <property type="protein sequence ID" value="VVD03045.1"/>
    <property type="molecule type" value="Genomic_DNA"/>
</dbReference>
<evidence type="ECO:0000313" key="2">
    <source>
        <dbReference type="Proteomes" id="UP000324832"/>
    </source>
</evidence>
<dbReference type="Proteomes" id="UP000324832">
    <property type="component" value="Unassembled WGS sequence"/>
</dbReference>
<keyword evidence="2" id="KW-1185">Reference proteome</keyword>
<sequence>MYTRADRIIKYAITVARVFRRRCS</sequence>
<evidence type="ECO:0000313" key="1">
    <source>
        <dbReference type="EMBL" id="VVD03045.1"/>
    </source>
</evidence>
<dbReference type="AlphaFoldDB" id="A0A5E4QZC8"/>
<name>A0A5E4QZC8_9NEOP</name>